<dbReference type="AlphaFoldDB" id="A0AAT9FH08"/>
<keyword evidence="1" id="KW-1133">Transmembrane helix</keyword>
<keyword evidence="1" id="KW-0812">Transmembrane</keyword>
<evidence type="ECO:0000313" key="3">
    <source>
        <dbReference type="EMBL" id="BDS05276.1"/>
    </source>
</evidence>
<accession>A0AAT9FH08</accession>
<protein>
    <recommendedName>
        <fullName evidence="2">DUF3592 domain-containing protein</fullName>
    </recommendedName>
</protein>
<gene>
    <name evidence="3" type="ORF">NT6N_03160</name>
</gene>
<feature type="transmembrane region" description="Helical" evidence="1">
    <location>
        <begin position="12"/>
        <end position="33"/>
    </location>
</feature>
<proteinExistence type="predicted"/>
<feature type="domain" description="DUF3592" evidence="2">
    <location>
        <begin position="49"/>
        <end position="133"/>
    </location>
</feature>
<organism evidence="3">
    <name type="scientific">Oceaniferula spumae</name>
    <dbReference type="NCBI Taxonomy" id="2979115"/>
    <lineage>
        <taxon>Bacteria</taxon>
        <taxon>Pseudomonadati</taxon>
        <taxon>Verrucomicrobiota</taxon>
        <taxon>Verrucomicrobiia</taxon>
        <taxon>Verrucomicrobiales</taxon>
        <taxon>Verrucomicrobiaceae</taxon>
        <taxon>Oceaniferula</taxon>
    </lineage>
</organism>
<feature type="transmembrane region" description="Helical" evidence="1">
    <location>
        <begin position="141"/>
        <end position="159"/>
    </location>
</feature>
<evidence type="ECO:0000256" key="1">
    <source>
        <dbReference type="SAM" id="Phobius"/>
    </source>
</evidence>
<keyword evidence="1" id="KW-0472">Membrane</keyword>
<name>A0AAT9FH08_9BACT</name>
<sequence length="161" mass="17810">MNQSNNGRAGRIFLCLIGLMLILAGGVFEWLMIRSYQHAKASRAWPQVEALVLRSVIDERVFKGSPREFRLNVLFGYTYQGGEYTSDKISPRGAKWTKELGPVETLAAEYAPGTTHTAWVNPDQPDAAILKHDTKAAGYSLWFPGLIIIGGAGMIWGALRK</sequence>
<evidence type="ECO:0000259" key="2">
    <source>
        <dbReference type="Pfam" id="PF12158"/>
    </source>
</evidence>
<dbReference type="KEGG" id="osu:NT6N_03160"/>
<dbReference type="Pfam" id="PF12158">
    <property type="entry name" value="DUF3592"/>
    <property type="match status" value="1"/>
</dbReference>
<reference evidence="3" key="1">
    <citation type="submission" date="2024-07" db="EMBL/GenBank/DDBJ databases">
        <title>Complete genome sequence of Verrucomicrobiaceae bacterium NT6N.</title>
        <authorList>
            <person name="Huang C."/>
            <person name="Takami H."/>
            <person name="Hamasaki K."/>
        </authorList>
    </citation>
    <scope>NUCLEOTIDE SEQUENCE</scope>
    <source>
        <strain evidence="3">NT6N</strain>
    </source>
</reference>
<dbReference type="EMBL" id="AP026866">
    <property type="protein sequence ID" value="BDS05276.1"/>
    <property type="molecule type" value="Genomic_DNA"/>
</dbReference>
<dbReference type="InterPro" id="IPR021994">
    <property type="entry name" value="DUF3592"/>
</dbReference>